<evidence type="ECO:0000313" key="3">
    <source>
        <dbReference type="Ensembl" id="ENSCSAVP00000017341.1"/>
    </source>
</evidence>
<keyword evidence="4" id="KW-1185">Reference proteome</keyword>
<protein>
    <submittedName>
        <fullName evidence="3">Uncharacterized protein</fullName>
    </submittedName>
</protein>
<dbReference type="AlphaFoldDB" id="H2ZIC5"/>
<feature type="compositionally biased region" description="Basic and acidic residues" evidence="1">
    <location>
        <begin position="218"/>
        <end position="229"/>
    </location>
</feature>
<dbReference type="Ensembl" id="ENSCSAVT00000017530.1">
    <property type="protein sequence ID" value="ENSCSAVP00000017341.1"/>
    <property type="gene ID" value="ENSCSAVG00000010208.1"/>
</dbReference>
<proteinExistence type="predicted"/>
<evidence type="ECO:0000256" key="2">
    <source>
        <dbReference type="SAM" id="Phobius"/>
    </source>
</evidence>
<feature type="region of interest" description="Disordered" evidence="1">
    <location>
        <begin position="163"/>
        <end position="229"/>
    </location>
</feature>
<keyword evidence="2" id="KW-1133">Transmembrane helix</keyword>
<name>H2ZIC5_CIOSA</name>
<dbReference type="Proteomes" id="UP000007875">
    <property type="component" value="Unassembled WGS sequence"/>
</dbReference>
<reference evidence="3" key="3">
    <citation type="submission" date="2025-09" db="UniProtKB">
        <authorList>
            <consortium name="Ensembl"/>
        </authorList>
    </citation>
    <scope>IDENTIFICATION</scope>
</reference>
<evidence type="ECO:0000256" key="1">
    <source>
        <dbReference type="SAM" id="MobiDB-lite"/>
    </source>
</evidence>
<reference evidence="4" key="1">
    <citation type="submission" date="2003-08" db="EMBL/GenBank/DDBJ databases">
        <authorList>
            <person name="Birren B."/>
            <person name="Nusbaum C."/>
            <person name="Abebe A."/>
            <person name="Abouelleil A."/>
            <person name="Adekoya E."/>
            <person name="Ait-zahra M."/>
            <person name="Allen N."/>
            <person name="Allen T."/>
            <person name="An P."/>
            <person name="Anderson M."/>
            <person name="Anderson S."/>
            <person name="Arachchi H."/>
            <person name="Armbruster J."/>
            <person name="Bachantsang P."/>
            <person name="Baldwin J."/>
            <person name="Barry A."/>
            <person name="Bayul T."/>
            <person name="Blitshsteyn B."/>
            <person name="Bloom T."/>
            <person name="Blye J."/>
            <person name="Boguslavskiy L."/>
            <person name="Borowsky M."/>
            <person name="Boukhgalter B."/>
            <person name="Brunache A."/>
            <person name="Butler J."/>
            <person name="Calixte N."/>
            <person name="Calvo S."/>
            <person name="Camarata J."/>
            <person name="Campo K."/>
            <person name="Chang J."/>
            <person name="Cheshatsang Y."/>
            <person name="Citroen M."/>
            <person name="Collymore A."/>
            <person name="Considine T."/>
            <person name="Cook A."/>
            <person name="Cooke P."/>
            <person name="Corum B."/>
            <person name="Cuomo C."/>
            <person name="David R."/>
            <person name="Dawoe T."/>
            <person name="Degray S."/>
            <person name="Dodge S."/>
            <person name="Dooley K."/>
            <person name="Dorje P."/>
            <person name="Dorjee K."/>
            <person name="Dorris L."/>
            <person name="Duffey N."/>
            <person name="Dupes A."/>
            <person name="Elkins T."/>
            <person name="Engels R."/>
            <person name="Erickson J."/>
            <person name="Farina A."/>
            <person name="Faro S."/>
            <person name="Ferreira P."/>
            <person name="Fischer H."/>
            <person name="Fitzgerald M."/>
            <person name="Foley K."/>
            <person name="Gage D."/>
            <person name="Galagan J."/>
            <person name="Gearin G."/>
            <person name="Gnerre S."/>
            <person name="Gnirke A."/>
            <person name="Goyette A."/>
            <person name="Graham J."/>
            <person name="Grandbois E."/>
            <person name="Gyaltsen K."/>
            <person name="Hafez N."/>
            <person name="Hagopian D."/>
            <person name="Hagos B."/>
            <person name="Hall J."/>
            <person name="Hatcher B."/>
            <person name="Heller A."/>
            <person name="Higgins H."/>
            <person name="Honan T."/>
            <person name="Horn A."/>
            <person name="Houde N."/>
            <person name="Hughes L."/>
            <person name="Hulme W."/>
            <person name="Husby E."/>
            <person name="Iliev I."/>
            <person name="Jaffe D."/>
            <person name="Jones C."/>
            <person name="Kamal M."/>
            <person name="Kamat A."/>
            <person name="Kamvysselis M."/>
            <person name="Karlsson E."/>
            <person name="Kells C."/>
            <person name="Kieu A."/>
            <person name="Kisner P."/>
            <person name="Kodira C."/>
            <person name="Kulbokas E."/>
            <person name="Labutti K."/>
            <person name="Lama D."/>
            <person name="Landers T."/>
            <person name="Leger J."/>
            <person name="Levine S."/>
            <person name="Lewis D."/>
            <person name="Lewis T."/>
            <person name="Lindblad-toh K."/>
            <person name="Liu X."/>
            <person name="Lokyitsang T."/>
            <person name="Lokyitsang Y."/>
            <person name="Lucien O."/>
            <person name="Lui A."/>
            <person name="Ma L.J."/>
            <person name="Mabbitt R."/>
            <person name="Macdonald J."/>
            <person name="Maclean C."/>
            <person name="Major J."/>
            <person name="Manning J."/>
            <person name="Marabella R."/>
            <person name="Maru K."/>
            <person name="Matthews C."/>
            <person name="Mauceli E."/>
            <person name="Mccarthy M."/>
            <person name="Mcdonough S."/>
            <person name="Mcghee T."/>
            <person name="Meldrim J."/>
            <person name="Meneus L."/>
            <person name="Mesirov J."/>
            <person name="Mihalev A."/>
            <person name="Mihova T."/>
            <person name="Mikkelsen T."/>
            <person name="Mlenga V."/>
            <person name="Moru K."/>
            <person name="Mozes J."/>
            <person name="Mulrain L."/>
            <person name="Munson G."/>
            <person name="Naylor J."/>
            <person name="Newes C."/>
            <person name="Nguyen C."/>
            <person name="Nguyen N."/>
            <person name="Nguyen T."/>
            <person name="Nicol R."/>
            <person name="Nielsen C."/>
            <person name="Nizzari M."/>
            <person name="Norbu C."/>
            <person name="Norbu N."/>
            <person name="O'donnell P."/>
            <person name="Okoawo O."/>
            <person name="O'leary S."/>
            <person name="Omotosho B."/>
            <person name="O'neill K."/>
            <person name="Osman S."/>
            <person name="Parker S."/>
            <person name="Perrin D."/>
            <person name="Phunkhang P."/>
            <person name="Piqani B."/>
            <person name="Purcell S."/>
            <person name="Rachupka T."/>
            <person name="Ramasamy U."/>
            <person name="Rameau R."/>
            <person name="Ray V."/>
            <person name="Raymond C."/>
            <person name="Retta R."/>
            <person name="Richardson S."/>
            <person name="Rise C."/>
            <person name="Rodriguez J."/>
            <person name="Rogers J."/>
            <person name="Rogov P."/>
            <person name="Rutman M."/>
            <person name="Schupbach R."/>
            <person name="Seaman C."/>
            <person name="Settipalli S."/>
            <person name="Sharpe T."/>
            <person name="Sheridan J."/>
            <person name="Sherpa N."/>
            <person name="Shi J."/>
            <person name="Smirnov S."/>
            <person name="Smith C."/>
            <person name="Sougnez C."/>
            <person name="Spencer B."/>
            <person name="Stalker J."/>
            <person name="Stange-thomann N."/>
            <person name="Stavropoulos S."/>
            <person name="Stetson K."/>
            <person name="Stone C."/>
            <person name="Stone S."/>
            <person name="Stubbs M."/>
            <person name="Talamas J."/>
            <person name="Tchuinga P."/>
            <person name="Tenzing P."/>
            <person name="Tesfaye S."/>
            <person name="Theodore J."/>
            <person name="Thoulutsang Y."/>
            <person name="Topham K."/>
            <person name="Towey S."/>
            <person name="Tsamla T."/>
            <person name="Tsomo N."/>
            <person name="Vallee D."/>
            <person name="Vassiliev H."/>
            <person name="Venkataraman V."/>
            <person name="Vinson J."/>
            <person name="Vo A."/>
            <person name="Wade C."/>
            <person name="Wang S."/>
            <person name="Wangchuk T."/>
            <person name="Wangdi T."/>
            <person name="Whittaker C."/>
            <person name="Wilkinson J."/>
            <person name="Wu Y."/>
            <person name="Wyman D."/>
            <person name="Yadav S."/>
            <person name="Yang S."/>
            <person name="Yang X."/>
            <person name="Yeager S."/>
            <person name="Yee E."/>
            <person name="Young G."/>
            <person name="Zainoun J."/>
            <person name="Zembeck L."/>
            <person name="Zimmer A."/>
            <person name="Zody M."/>
            <person name="Lander E."/>
        </authorList>
    </citation>
    <scope>NUCLEOTIDE SEQUENCE [LARGE SCALE GENOMIC DNA]</scope>
</reference>
<dbReference type="HOGENOM" id="CLU_1209452_0_0_1"/>
<keyword evidence="2" id="KW-0812">Transmembrane</keyword>
<organism evidence="3 4">
    <name type="scientific">Ciona savignyi</name>
    <name type="common">Pacific transparent sea squirt</name>
    <dbReference type="NCBI Taxonomy" id="51511"/>
    <lineage>
        <taxon>Eukaryota</taxon>
        <taxon>Metazoa</taxon>
        <taxon>Chordata</taxon>
        <taxon>Tunicata</taxon>
        <taxon>Ascidiacea</taxon>
        <taxon>Phlebobranchia</taxon>
        <taxon>Cionidae</taxon>
        <taxon>Ciona</taxon>
    </lineage>
</organism>
<dbReference type="GeneTree" id="ENSGT00530000066822"/>
<reference evidence="3" key="2">
    <citation type="submission" date="2025-08" db="UniProtKB">
        <authorList>
            <consortium name="Ensembl"/>
        </authorList>
    </citation>
    <scope>IDENTIFICATION</scope>
</reference>
<feature type="transmembrane region" description="Helical" evidence="2">
    <location>
        <begin position="32"/>
        <end position="54"/>
    </location>
</feature>
<accession>H2ZIC5</accession>
<keyword evidence="2" id="KW-0472">Membrane</keyword>
<evidence type="ECO:0000313" key="4">
    <source>
        <dbReference type="Proteomes" id="UP000007875"/>
    </source>
</evidence>
<sequence>MSSIPIEPIRNGTFPDEEDQTHVYKASEYGGYFIEIVYGVLVISAVCLVLMIILSHFFDDIRSRVYPESHVSEDDFYDESDRRRRLAQRRMTTVFDSAMLATPTIVVNDNLVTEWMAELDSVHSSFEEASLNEKVEDNINELPNVAIENEVQSQNIVKDPVQSGQELKKHPDDNSTPDVQARKGVRFNNDDVDISTSRDMPTSVAENRKEIPAGTTKNYRDRKTIFPKR</sequence>